<feature type="domain" description="RZZ complex subunit KNTC1/ROD C-terminal" evidence="1">
    <location>
        <begin position="2"/>
        <end position="121"/>
    </location>
</feature>
<dbReference type="PANTHER" id="PTHR15688:SF1">
    <property type="entry name" value="KINETOCHORE-ASSOCIATED PROTEIN 1"/>
    <property type="match status" value="1"/>
</dbReference>
<dbReference type="GO" id="GO:0005737">
    <property type="term" value="C:cytoplasm"/>
    <property type="evidence" value="ECO:0007669"/>
    <property type="project" value="TreeGrafter"/>
</dbReference>
<organism evidence="2">
    <name type="scientific">Clastoptera arizonana</name>
    <name type="common">Arizona spittle bug</name>
    <dbReference type="NCBI Taxonomy" id="38151"/>
    <lineage>
        <taxon>Eukaryota</taxon>
        <taxon>Metazoa</taxon>
        <taxon>Ecdysozoa</taxon>
        <taxon>Arthropoda</taxon>
        <taxon>Hexapoda</taxon>
        <taxon>Insecta</taxon>
        <taxon>Pterygota</taxon>
        <taxon>Neoptera</taxon>
        <taxon>Paraneoptera</taxon>
        <taxon>Hemiptera</taxon>
        <taxon>Auchenorrhyncha</taxon>
        <taxon>Cercopoidea</taxon>
        <taxon>Clastopteridae</taxon>
        <taxon>Clastoptera</taxon>
    </lineage>
</organism>
<dbReference type="InterPro" id="IPR052802">
    <property type="entry name" value="KNTC1"/>
</dbReference>
<dbReference type="GO" id="GO:0005828">
    <property type="term" value="C:kinetochore microtubule"/>
    <property type="evidence" value="ECO:0007669"/>
    <property type="project" value="TreeGrafter"/>
</dbReference>
<name>A0A1B6DP69_9HEMI</name>
<accession>A0A1B6DP69</accession>
<dbReference type="GO" id="GO:1903394">
    <property type="term" value="P:protein localization to kinetochore involved in kinetochore assembly"/>
    <property type="evidence" value="ECO:0007669"/>
    <property type="project" value="TreeGrafter"/>
</dbReference>
<dbReference type="AlphaFoldDB" id="A0A1B6DP69"/>
<dbReference type="Pfam" id="PF10493">
    <property type="entry name" value="Rod_C"/>
    <property type="match status" value="1"/>
</dbReference>
<feature type="non-terminal residue" evidence="2">
    <location>
        <position position="151"/>
    </location>
</feature>
<protein>
    <recommendedName>
        <fullName evidence="1">RZZ complex subunit KNTC1/ROD C-terminal domain-containing protein</fullName>
    </recommendedName>
</protein>
<dbReference type="GO" id="GO:0031267">
    <property type="term" value="F:small GTPase binding"/>
    <property type="evidence" value="ECO:0007669"/>
    <property type="project" value="TreeGrafter"/>
</dbReference>
<gene>
    <name evidence="2" type="ORF">g.21480</name>
</gene>
<dbReference type="GO" id="GO:0000070">
    <property type="term" value="P:mitotic sister chromatid segregation"/>
    <property type="evidence" value="ECO:0007669"/>
    <property type="project" value="TreeGrafter"/>
</dbReference>
<dbReference type="PANTHER" id="PTHR15688">
    <property type="entry name" value="KINETOCHORE-ASSOCIATED PROTEIN 1"/>
    <property type="match status" value="1"/>
</dbReference>
<sequence length="151" mass="17395">KNKTLLADIKECVGYITNLEMASASLYYVVNHLPPGADQVAAAEMCYFQAQKWATIEPSDKAQKGLAKVEKKFFTVSTSHILYSYKLGQEKYLKLVLSHEELVRELYHDPSICNDRKLNKRPIPGIVINYRYCKVQYAHFSQKKYNLDIIT</sequence>
<feature type="non-terminal residue" evidence="2">
    <location>
        <position position="1"/>
    </location>
</feature>
<evidence type="ECO:0000259" key="1">
    <source>
        <dbReference type="Pfam" id="PF10493"/>
    </source>
</evidence>
<proteinExistence type="predicted"/>
<dbReference type="GO" id="GO:0007094">
    <property type="term" value="P:mitotic spindle assembly checkpoint signaling"/>
    <property type="evidence" value="ECO:0007669"/>
    <property type="project" value="TreeGrafter"/>
</dbReference>
<dbReference type="InterPro" id="IPR019527">
    <property type="entry name" value="RZZ-complex_KNTC1/ROD_C"/>
</dbReference>
<evidence type="ECO:0000313" key="2">
    <source>
        <dbReference type="EMBL" id="JAS27462.1"/>
    </source>
</evidence>
<dbReference type="EMBL" id="GEDC01009836">
    <property type="protein sequence ID" value="JAS27462.1"/>
    <property type="molecule type" value="Transcribed_RNA"/>
</dbReference>
<reference evidence="2" key="1">
    <citation type="submission" date="2015-12" db="EMBL/GenBank/DDBJ databases">
        <title>De novo transcriptome assembly of four potential Pierce s Disease insect vectors from Arizona vineyards.</title>
        <authorList>
            <person name="Tassone E.E."/>
        </authorList>
    </citation>
    <scope>NUCLEOTIDE SEQUENCE</scope>
</reference>
<dbReference type="GO" id="GO:1990423">
    <property type="term" value="C:RZZ complex"/>
    <property type="evidence" value="ECO:0007669"/>
    <property type="project" value="TreeGrafter"/>
</dbReference>